<feature type="compositionally biased region" description="Basic and acidic residues" evidence="1">
    <location>
        <begin position="1"/>
        <end position="11"/>
    </location>
</feature>
<dbReference type="AlphaFoldDB" id="A0AAW1FZD1"/>
<feature type="compositionally biased region" description="Pro residues" evidence="1">
    <location>
        <begin position="63"/>
        <end position="77"/>
    </location>
</feature>
<feature type="region of interest" description="Disordered" evidence="1">
    <location>
        <begin position="1"/>
        <end position="21"/>
    </location>
</feature>
<gene>
    <name evidence="2" type="ORF">VZT92_002336</name>
</gene>
<evidence type="ECO:0000313" key="3">
    <source>
        <dbReference type="Proteomes" id="UP001488805"/>
    </source>
</evidence>
<name>A0AAW1FZD1_ZOAVI</name>
<comment type="caution">
    <text evidence="2">The sequence shown here is derived from an EMBL/GenBank/DDBJ whole genome shotgun (WGS) entry which is preliminary data.</text>
</comment>
<sequence>MRRDGTVERARALHGHQPPANELEFKSTGSYRCGVSVAGASLDCQADLVVLNTEDPVFCCPSSQPPPREAPPAPHLSPSPQITSYTDGGDALFSVERLPLFVTEPRFQKVILGGVRQRREFAQINIGPL</sequence>
<accession>A0AAW1FZD1</accession>
<reference evidence="2 3" key="1">
    <citation type="journal article" date="2024" name="Genome Biol. Evol.">
        <title>Chromosome-level genome assembly of the viviparous eelpout Zoarces viviparus.</title>
        <authorList>
            <person name="Fuhrmann N."/>
            <person name="Brasseur M.V."/>
            <person name="Bakowski C.E."/>
            <person name="Podsiadlowski L."/>
            <person name="Prost S."/>
            <person name="Krehenwinkel H."/>
            <person name="Mayer C."/>
        </authorList>
    </citation>
    <scope>NUCLEOTIDE SEQUENCE [LARGE SCALE GENOMIC DNA]</scope>
    <source>
        <strain evidence="2">NO-MEL_2022_Ind0_liver</strain>
    </source>
</reference>
<evidence type="ECO:0000313" key="2">
    <source>
        <dbReference type="EMBL" id="KAK9539847.1"/>
    </source>
</evidence>
<keyword evidence="3" id="KW-1185">Reference proteome</keyword>
<dbReference type="Proteomes" id="UP001488805">
    <property type="component" value="Unassembled WGS sequence"/>
</dbReference>
<organism evidence="2 3">
    <name type="scientific">Zoarces viviparus</name>
    <name type="common">Viviparous eelpout</name>
    <name type="synonym">Blennius viviparus</name>
    <dbReference type="NCBI Taxonomy" id="48416"/>
    <lineage>
        <taxon>Eukaryota</taxon>
        <taxon>Metazoa</taxon>
        <taxon>Chordata</taxon>
        <taxon>Craniata</taxon>
        <taxon>Vertebrata</taxon>
        <taxon>Euteleostomi</taxon>
        <taxon>Actinopterygii</taxon>
        <taxon>Neopterygii</taxon>
        <taxon>Teleostei</taxon>
        <taxon>Neoteleostei</taxon>
        <taxon>Acanthomorphata</taxon>
        <taxon>Eupercaria</taxon>
        <taxon>Perciformes</taxon>
        <taxon>Cottioidei</taxon>
        <taxon>Zoarcales</taxon>
        <taxon>Zoarcidae</taxon>
        <taxon>Zoarcinae</taxon>
        <taxon>Zoarces</taxon>
    </lineage>
</organism>
<evidence type="ECO:0000256" key="1">
    <source>
        <dbReference type="SAM" id="MobiDB-lite"/>
    </source>
</evidence>
<proteinExistence type="predicted"/>
<protein>
    <submittedName>
        <fullName evidence="2">Uncharacterized protein</fullName>
    </submittedName>
</protein>
<feature type="region of interest" description="Disordered" evidence="1">
    <location>
        <begin position="60"/>
        <end position="83"/>
    </location>
</feature>
<dbReference type="EMBL" id="JBCEZU010000013">
    <property type="protein sequence ID" value="KAK9539847.1"/>
    <property type="molecule type" value="Genomic_DNA"/>
</dbReference>